<keyword evidence="1" id="KW-0378">Hydrolase</keyword>
<dbReference type="Gene3D" id="3.20.20.140">
    <property type="entry name" value="Metal-dependent hydrolases"/>
    <property type="match status" value="1"/>
</dbReference>
<reference evidence="1 2" key="1">
    <citation type="journal article" date="2022" name="bioRxiv">
        <title>Genomics of Preaxostyla Flagellates Illuminates Evolutionary Transitions and the Path Towards Mitochondrial Loss.</title>
        <authorList>
            <person name="Novak L.V.F."/>
            <person name="Treitli S.C."/>
            <person name="Pyrih J."/>
            <person name="Halakuc P."/>
            <person name="Pipaliya S.V."/>
            <person name="Vacek V."/>
            <person name="Brzon O."/>
            <person name="Soukal P."/>
            <person name="Eme L."/>
            <person name="Dacks J.B."/>
            <person name="Karnkowska A."/>
            <person name="Elias M."/>
            <person name="Hampl V."/>
        </authorList>
    </citation>
    <scope>NUCLEOTIDE SEQUENCE [LARGE SCALE GENOMIC DNA]</scope>
    <source>
        <strain evidence="1">NAU3</strain>
        <tissue evidence="1">Gut</tissue>
    </source>
</reference>
<name>A0ABQ9YCJ4_9EUKA</name>
<comment type="caution">
    <text evidence="1">The sequence shown here is derived from an EMBL/GenBank/DDBJ whole genome shotgun (WGS) entry which is preliminary data.</text>
</comment>
<dbReference type="Proteomes" id="UP001281761">
    <property type="component" value="Unassembled WGS sequence"/>
</dbReference>
<organism evidence="1 2">
    <name type="scientific">Blattamonas nauphoetae</name>
    <dbReference type="NCBI Taxonomy" id="2049346"/>
    <lineage>
        <taxon>Eukaryota</taxon>
        <taxon>Metamonada</taxon>
        <taxon>Preaxostyla</taxon>
        <taxon>Oxymonadida</taxon>
        <taxon>Blattamonas</taxon>
    </lineage>
</organism>
<evidence type="ECO:0000313" key="2">
    <source>
        <dbReference type="Proteomes" id="UP001281761"/>
    </source>
</evidence>
<dbReference type="EMBL" id="JARBJD010000016">
    <property type="protein sequence ID" value="KAK2961449.1"/>
    <property type="molecule type" value="Genomic_DNA"/>
</dbReference>
<dbReference type="SUPFAM" id="SSF51556">
    <property type="entry name" value="Metallo-dependent hydrolases"/>
    <property type="match status" value="1"/>
</dbReference>
<dbReference type="PANTHER" id="PTHR47176">
    <property type="entry name" value="OSJNBA0020J04.13 PROTEIN"/>
    <property type="match status" value="1"/>
</dbReference>
<evidence type="ECO:0000313" key="1">
    <source>
        <dbReference type="EMBL" id="KAK2961449.1"/>
    </source>
</evidence>
<dbReference type="GO" id="GO:0016787">
    <property type="term" value="F:hydrolase activity"/>
    <property type="evidence" value="ECO:0007669"/>
    <property type="project" value="UniProtKB-KW"/>
</dbReference>
<sequence length="362" mass="40962">MTKQLIFPPKAILESHSFIVDTHCHLCDCLTVHPLLENSREHNVNIIISNATNPCDWEENLTFCEEVHIQYHNLPPDQPLHPSLPFPIPFLGLHPWMIKHQPTTWLDDLRTLLLQYPMCGVGEIGLDKIKIASQKFPDYPTFPMQTAAFRQQIDLAFELNRPCSVHCVRSVGNICDILTKQRNKQRLPPAVILHSYGGPHDFIPLLLEACTPVSTIPPKTKHFHLPKEEVLANSRLFFSFSGTILDKTGRDPLAVCVREIPRDRILIETDAPTFDSMYAAFEEGACSEPASTRLVLKHVTELLNEGRCPAESQEGEHTNDQPLPSEVDNPLLTEQDVIAQMFSTFKRAYSSILTITHKQSDP</sequence>
<gene>
    <name evidence="1" type="ORF">BLNAU_3570</name>
</gene>
<keyword evidence="2" id="KW-1185">Reference proteome</keyword>
<dbReference type="PANTHER" id="PTHR47176:SF1">
    <property type="entry name" value="OS04G0577500 PROTEIN"/>
    <property type="match status" value="1"/>
</dbReference>
<dbReference type="InterPro" id="IPR001130">
    <property type="entry name" value="TatD-like"/>
</dbReference>
<dbReference type="Pfam" id="PF01026">
    <property type="entry name" value="TatD_DNase"/>
    <property type="match status" value="1"/>
</dbReference>
<proteinExistence type="predicted"/>
<accession>A0ABQ9YCJ4</accession>
<dbReference type="InterPro" id="IPR032466">
    <property type="entry name" value="Metal_Hydrolase"/>
</dbReference>
<protein>
    <submittedName>
        <fullName evidence="1">Hydrolase TatD</fullName>
    </submittedName>
</protein>